<dbReference type="Proteomes" id="UP001205740">
    <property type="component" value="Unassembled WGS sequence"/>
</dbReference>
<accession>A0ABT1H3W4</accession>
<evidence type="ECO:0000256" key="1">
    <source>
        <dbReference type="ARBA" id="ARBA00008007"/>
    </source>
</evidence>
<gene>
    <name evidence="2" type="ORF">LX12_002515</name>
</gene>
<keyword evidence="3" id="KW-1185">Reference proteome</keyword>
<dbReference type="InterPro" id="IPR051910">
    <property type="entry name" value="ComF/GntX_DNA_util-trans"/>
</dbReference>
<organism evidence="2 3">
    <name type="scientific">Williamsia serinedens</name>
    <dbReference type="NCBI Taxonomy" id="391736"/>
    <lineage>
        <taxon>Bacteria</taxon>
        <taxon>Bacillati</taxon>
        <taxon>Actinomycetota</taxon>
        <taxon>Actinomycetes</taxon>
        <taxon>Mycobacteriales</taxon>
        <taxon>Nocardiaceae</taxon>
        <taxon>Williamsia</taxon>
    </lineage>
</organism>
<dbReference type="PANTHER" id="PTHR47505">
    <property type="entry name" value="DNA UTILIZATION PROTEIN YHGH"/>
    <property type="match status" value="1"/>
</dbReference>
<dbReference type="CDD" id="cd06223">
    <property type="entry name" value="PRTases_typeI"/>
    <property type="match status" value="1"/>
</dbReference>
<sequence length="248" mass="26089">MPSRSVDRSRRAGTVDPVGSSGLWSVVVAGADLVVPVRCGGCGASGSRWCARCADVLADDPVELSPRVDPGVPTWAMGRYRGVHRAAVLALKERGRDDLVAPLGDALARGVLDLARWSEIPVDRPRLALIPAPTRRLSARRRGGDPVTAIARHAADRLGRSVAVHPVLRTSMWARDSAGLSARDRVANLDESVVVQGPSTRLDDLRAGRCAALLVDDVMTTGATAAESVRVLANRGVTVHAVLVIAAA</sequence>
<protein>
    <submittedName>
        <fullName evidence="2">Amidophosphoribosyltransferases</fullName>
    </submittedName>
</protein>
<dbReference type="RefSeq" id="WP_253654890.1">
    <property type="nucleotide sequence ID" value="NZ_BAAAOE010000002.1"/>
</dbReference>
<proteinExistence type="inferred from homology"/>
<dbReference type="InterPro" id="IPR000836">
    <property type="entry name" value="PRTase_dom"/>
</dbReference>
<dbReference type="EMBL" id="JAMTCG010000004">
    <property type="protein sequence ID" value="MCP2161320.1"/>
    <property type="molecule type" value="Genomic_DNA"/>
</dbReference>
<evidence type="ECO:0000313" key="2">
    <source>
        <dbReference type="EMBL" id="MCP2161320.1"/>
    </source>
</evidence>
<dbReference type="PANTHER" id="PTHR47505:SF1">
    <property type="entry name" value="DNA UTILIZATION PROTEIN YHGH"/>
    <property type="match status" value="1"/>
</dbReference>
<dbReference type="SUPFAM" id="SSF53271">
    <property type="entry name" value="PRTase-like"/>
    <property type="match status" value="1"/>
</dbReference>
<comment type="caution">
    <text evidence="2">The sequence shown here is derived from an EMBL/GenBank/DDBJ whole genome shotgun (WGS) entry which is preliminary data.</text>
</comment>
<comment type="similarity">
    <text evidence="1">Belongs to the ComF/GntX family.</text>
</comment>
<reference evidence="2 3" key="1">
    <citation type="submission" date="2022-06" db="EMBL/GenBank/DDBJ databases">
        <title>Genomic Encyclopedia of Archaeal and Bacterial Type Strains, Phase II (KMG-II): from individual species to whole genera.</title>
        <authorList>
            <person name="Goeker M."/>
        </authorList>
    </citation>
    <scope>NUCLEOTIDE SEQUENCE [LARGE SCALE GENOMIC DNA]</scope>
    <source>
        <strain evidence="2 3">DSM 45037</strain>
    </source>
</reference>
<dbReference type="Gene3D" id="3.40.50.2020">
    <property type="match status" value="1"/>
</dbReference>
<evidence type="ECO:0000313" key="3">
    <source>
        <dbReference type="Proteomes" id="UP001205740"/>
    </source>
</evidence>
<dbReference type="InterPro" id="IPR029057">
    <property type="entry name" value="PRTase-like"/>
</dbReference>
<name>A0ABT1H3W4_9NOCA</name>